<keyword evidence="2" id="KW-1185">Reference proteome</keyword>
<sequence>MPFGVPSITTMLATLIKKGVLTLIEDIGFSHECITQSNTSNTSSPDFILIKSSES</sequence>
<protein>
    <submittedName>
        <fullName evidence="1">Uncharacterized protein</fullName>
    </submittedName>
</protein>
<reference evidence="1 2" key="1">
    <citation type="submission" date="2019-06" db="EMBL/GenBank/DDBJ databases">
        <title>Whole genome shotgun sequence of Brevibacillus formosus NBRC 15716.</title>
        <authorList>
            <person name="Hosoyama A."/>
            <person name="Uohara A."/>
            <person name="Ohji S."/>
            <person name="Ichikawa N."/>
        </authorList>
    </citation>
    <scope>NUCLEOTIDE SEQUENCE [LARGE SCALE GENOMIC DNA]</scope>
    <source>
        <strain evidence="1 2">NBRC 15716</strain>
    </source>
</reference>
<proteinExistence type="predicted"/>
<comment type="caution">
    <text evidence="1">The sequence shown here is derived from an EMBL/GenBank/DDBJ whole genome shotgun (WGS) entry which is preliminary data.</text>
</comment>
<accession>A0ABQ0T1V4</accession>
<gene>
    <name evidence="1" type="ORF">BFO01nite_12070</name>
</gene>
<dbReference type="EMBL" id="BJOL01000006">
    <property type="protein sequence ID" value="GED57075.1"/>
    <property type="molecule type" value="Genomic_DNA"/>
</dbReference>
<evidence type="ECO:0000313" key="2">
    <source>
        <dbReference type="Proteomes" id="UP000319498"/>
    </source>
</evidence>
<name>A0ABQ0T1V4_9BACL</name>
<organism evidence="1 2">
    <name type="scientific">Brevibacillus formosus</name>
    <dbReference type="NCBI Taxonomy" id="54913"/>
    <lineage>
        <taxon>Bacteria</taxon>
        <taxon>Bacillati</taxon>
        <taxon>Bacillota</taxon>
        <taxon>Bacilli</taxon>
        <taxon>Bacillales</taxon>
        <taxon>Paenibacillaceae</taxon>
        <taxon>Brevibacillus</taxon>
    </lineage>
</organism>
<evidence type="ECO:0000313" key="1">
    <source>
        <dbReference type="EMBL" id="GED57075.1"/>
    </source>
</evidence>
<dbReference type="Proteomes" id="UP000319498">
    <property type="component" value="Unassembled WGS sequence"/>
</dbReference>